<dbReference type="RefSeq" id="WP_378161553.1">
    <property type="nucleotide sequence ID" value="NZ_JBHSBU010000001.1"/>
</dbReference>
<accession>A0ABV8MKI0</accession>
<protein>
    <submittedName>
        <fullName evidence="1">Uncharacterized protein</fullName>
    </submittedName>
</protein>
<evidence type="ECO:0000313" key="1">
    <source>
        <dbReference type="EMBL" id="MFC4158649.1"/>
    </source>
</evidence>
<comment type="caution">
    <text evidence="1">The sequence shown here is derived from an EMBL/GenBank/DDBJ whole genome shotgun (WGS) entry which is preliminary data.</text>
</comment>
<proteinExistence type="predicted"/>
<evidence type="ECO:0000313" key="2">
    <source>
        <dbReference type="Proteomes" id="UP001595791"/>
    </source>
</evidence>
<reference evidence="2" key="1">
    <citation type="journal article" date="2019" name="Int. J. Syst. Evol. Microbiol.">
        <title>The Global Catalogue of Microorganisms (GCM) 10K type strain sequencing project: providing services to taxonomists for standard genome sequencing and annotation.</title>
        <authorList>
            <consortium name="The Broad Institute Genomics Platform"/>
            <consortium name="The Broad Institute Genome Sequencing Center for Infectious Disease"/>
            <person name="Wu L."/>
            <person name="Ma J."/>
        </authorList>
    </citation>
    <scope>NUCLEOTIDE SEQUENCE [LARGE SCALE GENOMIC DNA]</scope>
    <source>
        <strain evidence="2">LMG 29894</strain>
    </source>
</reference>
<gene>
    <name evidence="1" type="ORF">ACFOW7_04650</name>
</gene>
<organism evidence="1 2">
    <name type="scientific">Chitinimonas lacunae</name>
    <dbReference type="NCBI Taxonomy" id="1963018"/>
    <lineage>
        <taxon>Bacteria</taxon>
        <taxon>Pseudomonadati</taxon>
        <taxon>Pseudomonadota</taxon>
        <taxon>Betaproteobacteria</taxon>
        <taxon>Neisseriales</taxon>
        <taxon>Chitinibacteraceae</taxon>
        <taxon>Chitinimonas</taxon>
    </lineage>
</organism>
<name>A0ABV8MKI0_9NEIS</name>
<dbReference type="Proteomes" id="UP001595791">
    <property type="component" value="Unassembled WGS sequence"/>
</dbReference>
<keyword evidence="2" id="KW-1185">Reference proteome</keyword>
<dbReference type="EMBL" id="JBHSBU010000001">
    <property type="protein sequence ID" value="MFC4158649.1"/>
    <property type="molecule type" value="Genomic_DNA"/>
</dbReference>
<sequence>MIPLRLDSVFFCSAIKNARIGFLLYLCSKEEAEGFVMGCLEITKPFGLDADRLDWSQRNKNQEAGFVMP</sequence>